<evidence type="ECO:0000313" key="3">
    <source>
        <dbReference type="Proteomes" id="UP000465112"/>
    </source>
</evidence>
<reference evidence="2 3" key="1">
    <citation type="submission" date="2019-06" db="EMBL/GenBank/DDBJ databases">
        <title>A chromosome-scale genome assembly of the European perch, Perca fluviatilis.</title>
        <authorList>
            <person name="Roques C."/>
            <person name="Zahm M."/>
            <person name="Cabau C."/>
            <person name="Klopp C."/>
            <person name="Bouchez O."/>
            <person name="Donnadieu C."/>
            <person name="Kuhl H."/>
            <person name="Gislard M."/>
            <person name="Guendouz S."/>
            <person name="Journot L."/>
            <person name="Haffray P."/>
            <person name="Bestin A."/>
            <person name="Morvezen R."/>
            <person name="Feron R."/>
            <person name="Wen M."/>
            <person name="Jouanno E."/>
            <person name="Herpin A."/>
            <person name="Schartl M."/>
            <person name="Postlethwait J."/>
            <person name="Schaerlinger B."/>
            <person name="Chardard D."/>
            <person name="Lecocq T."/>
            <person name="Poncet C."/>
            <person name="Jaffrelo L."/>
            <person name="Lampietro C."/>
            <person name="Guiguen Y."/>
        </authorList>
    </citation>
    <scope>NUCLEOTIDE SEQUENCE [LARGE SCALE GENOMIC DNA]</scope>
    <source>
        <tissue evidence="2">Blood</tissue>
    </source>
</reference>
<dbReference type="Proteomes" id="UP000465112">
    <property type="component" value="Chromosome 8"/>
</dbReference>
<dbReference type="AlphaFoldDB" id="A0A6A5FC58"/>
<organism evidence="2 3">
    <name type="scientific">Perca fluviatilis</name>
    <name type="common">European perch</name>
    <dbReference type="NCBI Taxonomy" id="8168"/>
    <lineage>
        <taxon>Eukaryota</taxon>
        <taxon>Metazoa</taxon>
        <taxon>Chordata</taxon>
        <taxon>Craniata</taxon>
        <taxon>Vertebrata</taxon>
        <taxon>Euteleostomi</taxon>
        <taxon>Actinopterygii</taxon>
        <taxon>Neopterygii</taxon>
        <taxon>Teleostei</taxon>
        <taxon>Neoteleostei</taxon>
        <taxon>Acanthomorphata</taxon>
        <taxon>Eupercaria</taxon>
        <taxon>Perciformes</taxon>
        <taxon>Percoidei</taxon>
        <taxon>Percidae</taxon>
        <taxon>Percinae</taxon>
        <taxon>Perca</taxon>
    </lineage>
</organism>
<accession>A0A6A5FC58</accession>
<feature type="signal peptide" evidence="1">
    <location>
        <begin position="1"/>
        <end position="24"/>
    </location>
</feature>
<evidence type="ECO:0000313" key="2">
    <source>
        <dbReference type="EMBL" id="KAF1387083.1"/>
    </source>
</evidence>
<name>A0A6A5FC58_PERFL</name>
<dbReference type="EMBL" id="VHII01000008">
    <property type="protein sequence ID" value="KAF1387083.1"/>
    <property type="molecule type" value="Genomic_DNA"/>
</dbReference>
<keyword evidence="3" id="KW-1185">Reference proteome</keyword>
<proteinExistence type="predicted"/>
<evidence type="ECO:0008006" key="4">
    <source>
        <dbReference type="Google" id="ProtNLM"/>
    </source>
</evidence>
<keyword evidence="1" id="KW-0732">Signal</keyword>
<gene>
    <name evidence="2" type="ORF">PFLUV_G00101590</name>
</gene>
<feature type="chain" id="PRO_5025539371" description="Secreted protein" evidence="1">
    <location>
        <begin position="25"/>
        <end position="81"/>
    </location>
</feature>
<comment type="caution">
    <text evidence="2">The sequence shown here is derived from an EMBL/GenBank/DDBJ whole genome shotgun (WGS) entry which is preliminary data.</text>
</comment>
<sequence length="81" mass="8920">MLLLFLRFPMKGQLFVTSVGAAVSQEPVAGGIIIILPALHHGCPRVRRCATAPKWLCGQRHQPTVRIQPAFISTLWKSPTC</sequence>
<evidence type="ECO:0000256" key="1">
    <source>
        <dbReference type="SAM" id="SignalP"/>
    </source>
</evidence>
<protein>
    <recommendedName>
        <fullName evidence="4">Secreted protein</fullName>
    </recommendedName>
</protein>